<keyword evidence="3" id="KW-1185">Reference proteome</keyword>
<evidence type="ECO:0000256" key="1">
    <source>
        <dbReference type="SAM" id="MobiDB-lite"/>
    </source>
</evidence>
<evidence type="ECO:0000313" key="2">
    <source>
        <dbReference type="EMBL" id="KAK0600116.1"/>
    </source>
</evidence>
<feature type="region of interest" description="Disordered" evidence="1">
    <location>
        <begin position="80"/>
        <end position="139"/>
    </location>
</feature>
<gene>
    <name evidence="2" type="ORF">LWI29_011810</name>
</gene>
<protein>
    <submittedName>
        <fullName evidence="2">Uncharacterized protein</fullName>
    </submittedName>
</protein>
<proteinExistence type="predicted"/>
<evidence type="ECO:0000313" key="3">
    <source>
        <dbReference type="Proteomes" id="UP001168877"/>
    </source>
</evidence>
<name>A0AA39W2W2_ACESA</name>
<reference evidence="2" key="2">
    <citation type="submission" date="2023-06" db="EMBL/GenBank/DDBJ databases">
        <authorList>
            <person name="Swenson N.G."/>
            <person name="Wegrzyn J.L."/>
            <person name="Mcevoy S.L."/>
        </authorList>
    </citation>
    <scope>NUCLEOTIDE SEQUENCE</scope>
    <source>
        <strain evidence="2">NS2018</strain>
        <tissue evidence="2">Leaf</tissue>
    </source>
</reference>
<organism evidence="2 3">
    <name type="scientific">Acer saccharum</name>
    <name type="common">Sugar maple</name>
    <dbReference type="NCBI Taxonomy" id="4024"/>
    <lineage>
        <taxon>Eukaryota</taxon>
        <taxon>Viridiplantae</taxon>
        <taxon>Streptophyta</taxon>
        <taxon>Embryophyta</taxon>
        <taxon>Tracheophyta</taxon>
        <taxon>Spermatophyta</taxon>
        <taxon>Magnoliopsida</taxon>
        <taxon>eudicotyledons</taxon>
        <taxon>Gunneridae</taxon>
        <taxon>Pentapetalae</taxon>
        <taxon>rosids</taxon>
        <taxon>malvids</taxon>
        <taxon>Sapindales</taxon>
        <taxon>Sapindaceae</taxon>
        <taxon>Hippocastanoideae</taxon>
        <taxon>Acereae</taxon>
        <taxon>Acer</taxon>
    </lineage>
</organism>
<comment type="caution">
    <text evidence="2">The sequence shown here is derived from an EMBL/GenBank/DDBJ whole genome shotgun (WGS) entry which is preliminary data.</text>
</comment>
<dbReference type="Proteomes" id="UP001168877">
    <property type="component" value="Unassembled WGS sequence"/>
</dbReference>
<accession>A0AA39W2W2</accession>
<dbReference type="AlphaFoldDB" id="A0AA39W2W2"/>
<feature type="compositionally biased region" description="Basic and acidic residues" evidence="1">
    <location>
        <begin position="93"/>
        <end position="120"/>
    </location>
</feature>
<sequence>MRRREIRQRRGRRSRGAWKAAVKKEYLQRRIFYHHKQPRPSIDSIRDNDIYRLEKRMFGVWCLDAFLVAEDKLEEMTGRRDEVVGQVGGDNRSPLEEANNRQLEEEKSSAAARREIDGHGDSGSSAAGDGEVTAGDLFR</sequence>
<reference evidence="2" key="1">
    <citation type="journal article" date="2022" name="Plant J.">
        <title>Strategies of tolerance reflected in two North American maple genomes.</title>
        <authorList>
            <person name="McEvoy S.L."/>
            <person name="Sezen U.U."/>
            <person name="Trouern-Trend A."/>
            <person name="McMahon S.M."/>
            <person name="Schaberg P.G."/>
            <person name="Yang J."/>
            <person name="Wegrzyn J.L."/>
            <person name="Swenson N.G."/>
        </authorList>
    </citation>
    <scope>NUCLEOTIDE SEQUENCE</scope>
    <source>
        <strain evidence="2">NS2018</strain>
    </source>
</reference>
<dbReference type="EMBL" id="JAUESC010000003">
    <property type="protein sequence ID" value="KAK0600116.1"/>
    <property type="molecule type" value="Genomic_DNA"/>
</dbReference>